<dbReference type="eggNOG" id="COG3708">
    <property type="taxonomic scope" value="Bacteria"/>
</dbReference>
<dbReference type="EMBL" id="AQPX01000024">
    <property type="protein sequence ID" value="EON71244.1"/>
    <property type="molecule type" value="Genomic_DNA"/>
</dbReference>
<dbReference type="Gene3D" id="3.20.80.10">
    <property type="entry name" value="Regulatory factor, effector binding domain"/>
    <property type="match status" value="1"/>
</dbReference>
<dbReference type="Pfam" id="PF12833">
    <property type="entry name" value="HTH_18"/>
    <property type="match status" value="1"/>
</dbReference>
<dbReference type="Pfam" id="PF14526">
    <property type="entry name" value="Cass2"/>
    <property type="match status" value="1"/>
</dbReference>
<dbReference type="InterPro" id="IPR009057">
    <property type="entry name" value="Homeodomain-like_sf"/>
</dbReference>
<keyword evidence="1" id="KW-0805">Transcription regulation</keyword>
<dbReference type="InterPro" id="IPR050959">
    <property type="entry name" value="MarA-like"/>
</dbReference>
<gene>
    <name evidence="5" type="ORF">H131_17691</name>
</gene>
<evidence type="ECO:0000256" key="1">
    <source>
        <dbReference type="ARBA" id="ARBA00023015"/>
    </source>
</evidence>
<dbReference type="AlphaFoldDB" id="R7ZB54"/>
<dbReference type="InterPro" id="IPR020449">
    <property type="entry name" value="Tscrpt_reg_AraC-type_HTH"/>
</dbReference>
<dbReference type="GO" id="GO:0003700">
    <property type="term" value="F:DNA-binding transcription factor activity"/>
    <property type="evidence" value="ECO:0007669"/>
    <property type="project" value="InterPro"/>
</dbReference>
<dbReference type="PANTHER" id="PTHR47504">
    <property type="entry name" value="RIGHT ORIGIN-BINDING PROTEIN"/>
    <property type="match status" value="1"/>
</dbReference>
<dbReference type="GO" id="GO:0043565">
    <property type="term" value="F:sequence-specific DNA binding"/>
    <property type="evidence" value="ECO:0007669"/>
    <property type="project" value="InterPro"/>
</dbReference>
<comment type="caution">
    <text evidence="5">The sequence shown here is derived from an EMBL/GenBank/DDBJ whole genome shotgun (WGS) entry which is preliminary data.</text>
</comment>
<dbReference type="PATRIC" id="fig|1285586.5.peg.3696"/>
<dbReference type="PROSITE" id="PS01124">
    <property type="entry name" value="HTH_ARAC_FAMILY_2"/>
    <property type="match status" value="1"/>
</dbReference>
<dbReference type="HOGENOM" id="CLU_000445_81_1_9"/>
<dbReference type="InterPro" id="IPR029441">
    <property type="entry name" value="Cass2"/>
</dbReference>
<keyword evidence="2" id="KW-0238">DNA-binding</keyword>
<dbReference type="SUPFAM" id="SSF55136">
    <property type="entry name" value="Probable bacterial effector-binding domain"/>
    <property type="match status" value="1"/>
</dbReference>
<dbReference type="PROSITE" id="PS00041">
    <property type="entry name" value="HTH_ARAC_FAMILY_1"/>
    <property type="match status" value="1"/>
</dbReference>
<dbReference type="eggNOG" id="COG2207">
    <property type="taxonomic scope" value="Bacteria"/>
</dbReference>
<dbReference type="RefSeq" id="WP_010860462.1">
    <property type="nucleotide sequence ID" value="NZ_KB933398.1"/>
</dbReference>
<dbReference type="Gene3D" id="1.10.10.60">
    <property type="entry name" value="Homeodomain-like"/>
    <property type="match status" value="2"/>
</dbReference>
<proteinExistence type="predicted"/>
<organism evidence="5 6">
    <name type="scientific">Lysinibacillus sphaericus OT4b.31</name>
    <dbReference type="NCBI Taxonomy" id="1285586"/>
    <lineage>
        <taxon>Bacteria</taxon>
        <taxon>Bacillati</taxon>
        <taxon>Bacillota</taxon>
        <taxon>Bacilli</taxon>
        <taxon>Bacillales</taxon>
        <taxon>Bacillaceae</taxon>
        <taxon>Lysinibacillus</taxon>
    </lineage>
</organism>
<evidence type="ECO:0000259" key="4">
    <source>
        <dbReference type="PROSITE" id="PS01124"/>
    </source>
</evidence>
<dbReference type="SMART" id="SM00342">
    <property type="entry name" value="HTH_ARAC"/>
    <property type="match status" value="1"/>
</dbReference>
<feature type="domain" description="HTH araC/xylS-type" evidence="4">
    <location>
        <begin position="7"/>
        <end position="105"/>
    </location>
</feature>
<dbReference type="PANTHER" id="PTHR47504:SF5">
    <property type="entry name" value="RIGHT ORIGIN-BINDING PROTEIN"/>
    <property type="match status" value="1"/>
</dbReference>
<dbReference type="InterPro" id="IPR018060">
    <property type="entry name" value="HTH_AraC"/>
</dbReference>
<evidence type="ECO:0000256" key="2">
    <source>
        <dbReference type="ARBA" id="ARBA00023125"/>
    </source>
</evidence>
<evidence type="ECO:0000313" key="6">
    <source>
        <dbReference type="Proteomes" id="UP000013911"/>
    </source>
</evidence>
<sequence length="282" mass="32103">MWLQSIQQAIEYIENHLTEDIQIEDIANVAHSSSFHFQRGFAILTGMTVGEYMRGRRLTLAAQEIASSDCKIIDIAYKYGYETPEAFAKAFRKQHGMKPSDVRKAVGMIHSYNKLVIHVQLKGAEPMKYKIIEKESFQLIGVKRTFSCKDGEQTKEITKFWQDVYVDGTNAQLFPLNTGEIHGVMGVCDMIEHDIMNYWIATNHAGDDSHGFETFMVPAAKWVVFEVTGAMPTAITTMWEKIYQEWLPSNAFELTGGSELEVYSNGDASSDHYYSEIWLPIK</sequence>
<protein>
    <submittedName>
        <fullName evidence="5">AraC family transcriptional regulator</fullName>
    </submittedName>
</protein>
<accession>R7ZB54</accession>
<name>R7ZB54_LYSSH</name>
<dbReference type="InterPro" id="IPR010499">
    <property type="entry name" value="AraC_E-bd"/>
</dbReference>
<evidence type="ECO:0000313" key="5">
    <source>
        <dbReference type="EMBL" id="EON71244.1"/>
    </source>
</evidence>
<dbReference type="SUPFAM" id="SSF46689">
    <property type="entry name" value="Homeodomain-like"/>
    <property type="match status" value="2"/>
</dbReference>
<dbReference type="PRINTS" id="PR00032">
    <property type="entry name" value="HTHARAC"/>
</dbReference>
<dbReference type="InterPro" id="IPR011256">
    <property type="entry name" value="Reg_factor_effector_dom_sf"/>
</dbReference>
<keyword evidence="3" id="KW-0804">Transcription</keyword>
<dbReference type="Proteomes" id="UP000013911">
    <property type="component" value="Unassembled WGS sequence"/>
</dbReference>
<evidence type="ECO:0000256" key="3">
    <source>
        <dbReference type="ARBA" id="ARBA00023163"/>
    </source>
</evidence>
<reference evidence="5 6" key="1">
    <citation type="submission" date="2013-04" db="EMBL/GenBank/DDBJ databases">
        <title>Draft genome of the heavy metal tolerant bacterium Lysinibacillus sphaericus strain OT4b.31.</title>
        <authorList>
            <person name="Pena-Montenegro T.D."/>
            <person name="Dussan J."/>
        </authorList>
    </citation>
    <scope>NUCLEOTIDE SEQUENCE [LARGE SCALE GENOMIC DNA]</scope>
    <source>
        <strain evidence="5 6">OT4b.31</strain>
    </source>
</reference>
<dbReference type="InterPro" id="IPR018062">
    <property type="entry name" value="HTH_AraC-typ_CS"/>
</dbReference>
<dbReference type="SMART" id="SM00871">
    <property type="entry name" value="AraC_E_bind"/>
    <property type="match status" value="1"/>
</dbReference>